<dbReference type="GO" id="GO:0003677">
    <property type="term" value="F:DNA binding"/>
    <property type="evidence" value="ECO:0007669"/>
    <property type="project" value="InterPro"/>
</dbReference>
<protein>
    <recommendedName>
        <fullName evidence="2">HU domain-containing protein</fullName>
    </recommendedName>
</protein>
<accession>A0A382GI19</accession>
<dbReference type="GO" id="GO:0005829">
    <property type="term" value="C:cytosol"/>
    <property type="evidence" value="ECO:0007669"/>
    <property type="project" value="TreeGrafter"/>
</dbReference>
<dbReference type="SUPFAM" id="SSF47729">
    <property type="entry name" value="IHF-like DNA-binding proteins"/>
    <property type="match status" value="1"/>
</dbReference>
<name>A0A382GI19_9ZZZZ</name>
<dbReference type="AlphaFoldDB" id="A0A382GI19"/>
<proteinExistence type="predicted"/>
<sequence>MEKNLQNDGRVVVQGFGSFKVNEYKARVAKKPLTGELIHLPVRRKPSFHVGKELRQRVNEGMDLVNEAEALLNRIPVPENVFSISAGEFILPASGTFISVRPSCGILRLQDATPDSRVNWGISSFKEPRHAQRQRYL</sequence>
<evidence type="ECO:0008006" key="2">
    <source>
        <dbReference type="Google" id="ProtNLM"/>
    </source>
</evidence>
<dbReference type="InterPro" id="IPR010992">
    <property type="entry name" value="IHF-like_DNA-bd_dom_sf"/>
</dbReference>
<reference evidence="1" key="1">
    <citation type="submission" date="2018-05" db="EMBL/GenBank/DDBJ databases">
        <authorList>
            <person name="Lanie J.A."/>
            <person name="Ng W.-L."/>
            <person name="Kazmierczak K.M."/>
            <person name="Andrzejewski T.M."/>
            <person name="Davidsen T.M."/>
            <person name="Wayne K.J."/>
            <person name="Tettelin H."/>
            <person name="Glass J.I."/>
            <person name="Rusch D."/>
            <person name="Podicherti R."/>
            <person name="Tsui H.-C.T."/>
            <person name="Winkler M.E."/>
        </authorList>
    </citation>
    <scope>NUCLEOTIDE SEQUENCE</scope>
</reference>
<dbReference type="PANTHER" id="PTHR33175:SF5">
    <property type="entry name" value="INTEGRATION HOST FACTOR SUBUNIT BETA"/>
    <property type="match status" value="1"/>
</dbReference>
<evidence type="ECO:0000313" key="1">
    <source>
        <dbReference type="EMBL" id="SVB74344.1"/>
    </source>
</evidence>
<dbReference type="Pfam" id="PF00216">
    <property type="entry name" value="Bac_DNA_binding"/>
    <property type="match status" value="1"/>
</dbReference>
<dbReference type="PANTHER" id="PTHR33175">
    <property type="entry name" value="DNA-BINDING PROTEIN HU"/>
    <property type="match status" value="1"/>
</dbReference>
<dbReference type="Gene3D" id="4.10.520.10">
    <property type="entry name" value="IHF-like DNA-binding proteins"/>
    <property type="match status" value="1"/>
</dbReference>
<organism evidence="1">
    <name type="scientific">marine metagenome</name>
    <dbReference type="NCBI Taxonomy" id="408172"/>
    <lineage>
        <taxon>unclassified sequences</taxon>
        <taxon>metagenomes</taxon>
        <taxon>ecological metagenomes</taxon>
    </lineage>
</organism>
<dbReference type="InterPro" id="IPR000119">
    <property type="entry name" value="Hist_DNA-bd"/>
</dbReference>
<dbReference type="PRINTS" id="PR01727">
    <property type="entry name" value="DNABINDINGHU"/>
</dbReference>
<dbReference type="GO" id="GO:0030527">
    <property type="term" value="F:structural constituent of chromatin"/>
    <property type="evidence" value="ECO:0007669"/>
    <property type="project" value="InterPro"/>
</dbReference>
<dbReference type="EMBL" id="UINC01055454">
    <property type="protein sequence ID" value="SVB74344.1"/>
    <property type="molecule type" value="Genomic_DNA"/>
</dbReference>
<gene>
    <name evidence="1" type="ORF">METZ01_LOCUS227198</name>
</gene>